<evidence type="ECO:0000313" key="2">
    <source>
        <dbReference type="EMBL" id="KXN73591.1"/>
    </source>
</evidence>
<accession>A0A137PF81</accession>
<evidence type="ECO:0000256" key="1">
    <source>
        <dbReference type="ARBA" id="ARBA00010552"/>
    </source>
</evidence>
<comment type="similarity">
    <text evidence="1">Belongs to the RutC family.</text>
</comment>
<dbReference type="GO" id="GO:0005739">
    <property type="term" value="C:mitochondrion"/>
    <property type="evidence" value="ECO:0007669"/>
    <property type="project" value="TreeGrafter"/>
</dbReference>
<keyword evidence="3" id="KW-1185">Reference proteome</keyword>
<dbReference type="PANTHER" id="PTHR11803:SF58">
    <property type="entry name" value="PROTEIN HMF1-RELATED"/>
    <property type="match status" value="1"/>
</dbReference>
<sequence>MIRTKLIQSSKILLRNNSARNYAVKTINSEFAPAAIGPYSHGTSYNGLVFVSGQLPIDAKTNSIPLTVSEQTHQSLTNLEHVLKAGGSDLTKVLKVNVYLKDMNDFQAMNEVYSKFFKDHRPARAAVEVARLPKDVKVEIECTAVASE</sequence>
<proteinExistence type="inferred from homology"/>
<dbReference type="Pfam" id="PF01042">
    <property type="entry name" value="Ribonuc_L-PSP"/>
    <property type="match status" value="1"/>
</dbReference>
<dbReference type="AlphaFoldDB" id="A0A137PF81"/>
<dbReference type="STRING" id="796925.A0A137PF81"/>
<organism evidence="2 3">
    <name type="scientific">Conidiobolus coronatus (strain ATCC 28846 / CBS 209.66 / NRRL 28638)</name>
    <name type="common">Delacroixia coronata</name>
    <dbReference type="NCBI Taxonomy" id="796925"/>
    <lineage>
        <taxon>Eukaryota</taxon>
        <taxon>Fungi</taxon>
        <taxon>Fungi incertae sedis</taxon>
        <taxon>Zoopagomycota</taxon>
        <taxon>Entomophthoromycotina</taxon>
        <taxon>Entomophthoromycetes</taxon>
        <taxon>Entomophthorales</taxon>
        <taxon>Ancylistaceae</taxon>
        <taxon>Conidiobolus</taxon>
    </lineage>
</organism>
<evidence type="ECO:0000313" key="3">
    <source>
        <dbReference type="Proteomes" id="UP000070444"/>
    </source>
</evidence>
<dbReference type="NCBIfam" id="TIGR00004">
    <property type="entry name" value="Rid family detoxifying hydrolase"/>
    <property type="match status" value="1"/>
</dbReference>
<dbReference type="InterPro" id="IPR019897">
    <property type="entry name" value="RidA_CS"/>
</dbReference>
<dbReference type="EMBL" id="KQ964434">
    <property type="protein sequence ID" value="KXN73591.1"/>
    <property type="molecule type" value="Genomic_DNA"/>
</dbReference>
<dbReference type="GO" id="GO:0005829">
    <property type="term" value="C:cytosol"/>
    <property type="evidence" value="ECO:0007669"/>
    <property type="project" value="TreeGrafter"/>
</dbReference>
<dbReference type="FunFam" id="3.30.1330.40:FF:000001">
    <property type="entry name" value="L-PSP family endoribonuclease"/>
    <property type="match status" value="1"/>
</dbReference>
<name>A0A137PF81_CONC2</name>
<dbReference type="GO" id="GO:0019239">
    <property type="term" value="F:deaminase activity"/>
    <property type="evidence" value="ECO:0007669"/>
    <property type="project" value="TreeGrafter"/>
</dbReference>
<dbReference type="InterPro" id="IPR006175">
    <property type="entry name" value="YjgF/YER057c/UK114"/>
</dbReference>
<dbReference type="SUPFAM" id="SSF55298">
    <property type="entry name" value="YjgF-like"/>
    <property type="match status" value="1"/>
</dbReference>
<protein>
    <submittedName>
        <fullName evidence="2">Endoribonuclease L-PSP</fullName>
    </submittedName>
</protein>
<dbReference type="Proteomes" id="UP000070444">
    <property type="component" value="Unassembled WGS sequence"/>
</dbReference>
<dbReference type="InterPro" id="IPR006056">
    <property type="entry name" value="RidA"/>
</dbReference>
<dbReference type="InterPro" id="IPR035959">
    <property type="entry name" value="RutC-like_sf"/>
</dbReference>
<dbReference type="OMA" id="IFLTEFK"/>
<dbReference type="Gene3D" id="3.30.1330.40">
    <property type="entry name" value="RutC-like"/>
    <property type="match status" value="1"/>
</dbReference>
<dbReference type="CDD" id="cd00448">
    <property type="entry name" value="YjgF_YER057c_UK114_family"/>
    <property type="match status" value="1"/>
</dbReference>
<dbReference type="PROSITE" id="PS01094">
    <property type="entry name" value="UPF0076"/>
    <property type="match status" value="1"/>
</dbReference>
<gene>
    <name evidence="2" type="ORF">CONCODRAFT_106698</name>
</gene>
<reference evidence="2 3" key="1">
    <citation type="journal article" date="2015" name="Genome Biol. Evol.">
        <title>Phylogenomic analyses indicate that early fungi evolved digesting cell walls of algal ancestors of land plants.</title>
        <authorList>
            <person name="Chang Y."/>
            <person name="Wang S."/>
            <person name="Sekimoto S."/>
            <person name="Aerts A.L."/>
            <person name="Choi C."/>
            <person name="Clum A."/>
            <person name="LaButti K.M."/>
            <person name="Lindquist E.A."/>
            <person name="Yee Ngan C."/>
            <person name="Ohm R.A."/>
            <person name="Salamov A.A."/>
            <person name="Grigoriev I.V."/>
            <person name="Spatafora J.W."/>
            <person name="Berbee M.L."/>
        </authorList>
    </citation>
    <scope>NUCLEOTIDE SEQUENCE [LARGE SCALE GENOMIC DNA]</scope>
    <source>
        <strain evidence="2 3">NRRL 28638</strain>
    </source>
</reference>
<dbReference type="OrthoDB" id="309640at2759"/>
<dbReference type="PANTHER" id="PTHR11803">
    <property type="entry name" value="2-IMINOBUTANOATE/2-IMINOPROPANOATE DEAMINASE RIDA"/>
    <property type="match status" value="1"/>
</dbReference>